<organism evidence="1 2">
    <name type="scientific">Fibrella aquatilis</name>
    <dbReference type="NCBI Taxonomy" id="2817059"/>
    <lineage>
        <taxon>Bacteria</taxon>
        <taxon>Pseudomonadati</taxon>
        <taxon>Bacteroidota</taxon>
        <taxon>Cytophagia</taxon>
        <taxon>Cytophagales</taxon>
        <taxon>Spirosomataceae</taxon>
        <taxon>Fibrella</taxon>
    </lineage>
</organism>
<name>A0A939JUR3_9BACT</name>
<dbReference type="EMBL" id="JAFMYU010000002">
    <property type="protein sequence ID" value="MBO0930052.1"/>
    <property type="molecule type" value="Genomic_DNA"/>
</dbReference>
<evidence type="ECO:0000313" key="1">
    <source>
        <dbReference type="EMBL" id="MBO0930052.1"/>
    </source>
</evidence>
<accession>A0A939JUR3</accession>
<protein>
    <submittedName>
        <fullName evidence="1">Uncharacterized protein</fullName>
    </submittedName>
</protein>
<dbReference type="RefSeq" id="WP_207334016.1">
    <property type="nucleotide sequence ID" value="NZ_JAFMYU010000002.1"/>
</dbReference>
<dbReference type="Proteomes" id="UP000664795">
    <property type="component" value="Unassembled WGS sequence"/>
</dbReference>
<sequence length="93" mass="10378">MTNEISFHFINGRFSTDESQPIISAIAEAKRLHHARKMTAHAGTEEDMKASETRIKAIETEKRAVLDFLKAVAQRGNTVDIEGSLVVREIVRG</sequence>
<reference evidence="1 2" key="1">
    <citation type="submission" date="2021-03" db="EMBL/GenBank/DDBJ databases">
        <title>Fibrella sp. HMF5036 genome sequencing and assembly.</title>
        <authorList>
            <person name="Kang H."/>
            <person name="Kim H."/>
            <person name="Bae S."/>
            <person name="Joh K."/>
        </authorList>
    </citation>
    <scope>NUCLEOTIDE SEQUENCE [LARGE SCALE GENOMIC DNA]</scope>
    <source>
        <strain evidence="1 2">HMF5036</strain>
    </source>
</reference>
<keyword evidence="2" id="KW-1185">Reference proteome</keyword>
<proteinExistence type="predicted"/>
<dbReference type="AlphaFoldDB" id="A0A939JUR3"/>
<evidence type="ECO:0000313" key="2">
    <source>
        <dbReference type="Proteomes" id="UP000664795"/>
    </source>
</evidence>
<comment type="caution">
    <text evidence="1">The sequence shown here is derived from an EMBL/GenBank/DDBJ whole genome shotgun (WGS) entry which is preliminary data.</text>
</comment>
<gene>
    <name evidence="1" type="ORF">J2I48_03560</name>
</gene>